<dbReference type="Pfam" id="PF10026">
    <property type="entry name" value="DUF2268"/>
    <property type="match status" value="1"/>
</dbReference>
<accession>A0A0V8GH43</accession>
<evidence type="ECO:0000313" key="4">
    <source>
        <dbReference type="Proteomes" id="UP000053797"/>
    </source>
</evidence>
<evidence type="ECO:0000313" key="3">
    <source>
        <dbReference type="EMBL" id="KSU49466.1"/>
    </source>
</evidence>
<organism evidence="3 4">
    <name type="scientific">Exiguobacterium indicum</name>
    <dbReference type="NCBI Taxonomy" id="296995"/>
    <lineage>
        <taxon>Bacteria</taxon>
        <taxon>Bacillati</taxon>
        <taxon>Bacillota</taxon>
        <taxon>Bacilli</taxon>
        <taxon>Bacillales</taxon>
        <taxon>Bacillales Family XII. Incertae Sedis</taxon>
        <taxon>Exiguobacterium</taxon>
    </lineage>
</organism>
<feature type="domain" description="DUF2268" evidence="2">
    <location>
        <begin position="123"/>
        <end position="298"/>
    </location>
</feature>
<dbReference type="EMBL" id="LNQL01000002">
    <property type="protein sequence ID" value="KSU49466.1"/>
    <property type="molecule type" value="Genomic_DNA"/>
</dbReference>
<gene>
    <name evidence="3" type="ORF">AS033_08855</name>
</gene>
<dbReference type="RefSeq" id="WP_058265234.1">
    <property type="nucleotide sequence ID" value="NZ_FMYN01000002.1"/>
</dbReference>
<dbReference type="AlphaFoldDB" id="A0A0V8GH43"/>
<feature type="signal peptide" evidence="1">
    <location>
        <begin position="1"/>
        <end position="19"/>
    </location>
</feature>
<dbReference type="PROSITE" id="PS51257">
    <property type="entry name" value="PROKAR_LIPOPROTEIN"/>
    <property type="match status" value="1"/>
</dbReference>
<keyword evidence="1" id="KW-0732">Signal</keyword>
<dbReference type="Proteomes" id="UP000053797">
    <property type="component" value="Unassembled WGS sequence"/>
</dbReference>
<dbReference type="InterPro" id="IPR018728">
    <property type="entry name" value="DUF2268"/>
</dbReference>
<comment type="caution">
    <text evidence="3">The sequence shown here is derived from an EMBL/GenBank/DDBJ whole genome shotgun (WGS) entry which is preliminary data.</text>
</comment>
<proteinExistence type="predicted"/>
<evidence type="ECO:0000259" key="2">
    <source>
        <dbReference type="Pfam" id="PF10026"/>
    </source>
</evidence>
<protein>
    <recommendedName>
        <fullName evidence="2">DUF2268 domain-containing protein</fullName>
    </recommendedName>
</protein>
<reference evidence="3 4" key="1">
    <citation type="journal article" date="2015" name="Int. J. Syst. Evol. Microbiol.">
        <title>Exiguobacterium enclense sp. nov., isolated from sediment.</title>
        <authorList>
            <person name="Dastager S.G."/>
            <person name="Mawlankar R."/>
            <person name="Sonalkar V.V."/>
            <person name="Thorat M.N."/>
            <person name="Mual P."/>
            <person name="Verma A."/>
            <person name="Krishnamurthi S."/>
            <person name="Tang S.K."/>
            <person name="Li W.J."/>
        </authorList>
    </citation>
    <scope>NUCLEOTIDE SEQUENCE [LARGE SCALE GENOMIC DNA]</scope>
    <source>
        <strain evidence="3 4">NIO-1109</strain>
    </source>
</reference>
<evidence type="ECO:0000256" key="1">
    <source>
        <dbReference type="SAM" id="SignalP"/>
    </source>
</evidence>
<feature type="chain" id="PRO_5006892000" description="DUF2268 domain-containing protein" evidence="1">
    <location>
        <begin position="20"/>
        <end position="310"/>
    </location>
</feature>
<name>A0A0V8GH43_9BACL</name>
<sequence>MKSIYLLSATLLLVSCSPAAEKPKTYDISFTHEKQEIQIVPLYKAYDDYIQTVSKHPEDNEALFKKYVLGAKNKIIKKEQLQAMPVPSLYEQPSENIKDLKQMNTYLKKHHQRIMKQIKSSLLTSMKQLPRDEKLVVFVSPTTPIEHDDAKHYGGVSGVAQGNNSMSLFFLKDFSETSLRNTTAHEYHHTVALDEPNRATMLDYIILEGKAEFFAHKLYPVESSEAIAPLLDHTLEHVISELNAERLTTDDLFFGNYEKQIPSFVKYRLGYMIVSDFVKQHPEISLKEWSRMSSVQILEKSSYKDMLTIR</sequence>